<evidence type="ECO:0000256" key="1">
    <source>
        <dbReference type="ARBA" id="ARBA00022801"/>
    </source>
</evidence>
<reference evidence="3 4" key="1">
    <citation type="journal article" date="2011" name="Stand. Genomic Sci.">
        <title>Complete genome sequence of the gliding, heparinolytic Pedobacter saltans type strain (113).</title>
        <authorList>
            <person name="Liolios K."/>
            <person name="Sikorski J."/>
            <person name="Lu M."/>
            <person name="Nolan M."/>
            <person name="Lapidus A."/>
            <person name="Lucas S."/>
            <person name="Hammon N."/>
            <person name="Deshpande S."/>
            <person name="Cheng J.F."/>
            <person name="Tapia R."/>
            <person name="Han C."/>
            <person name="Goodwin L."/>
            <person name="Pitluck S."/>
            <person name="Huntemann M."/>
            <person name="Ivanova N."/>
            <person name="Pagani I."/>
            <person name="Mavromatis K."/>
            <person name="Ovchinikova G."/>
            <person name="Pati A."/>
            <person name="Chen A."/>
            <person name="Palaniappan K."/>
            <person name="Land M."/>
            <person name="Hauser L."/>
            <person name="Brambilla E.M."/>
            <person name="Kotsyurbenko O."/>
            <person name="Rohde M."/>
            <person name="Tindall B.J."/>
            <person name="Abt B."/>
            <person name="Goker M."/>
            <person name="Detter J.C."/>
            <person name="Woyke T."/>
            <person name="Bristow J."/>
            <person name="Eisen J.A."/>
            <person name="Markowitz V."/>
            <person name="Hugenholtz P."/>
            <person name="Klenk H.P."/>
            <person name="Kyrpides N.C."/>
        </authorList>
    </citation>
    <scope>NUCLEOTIDE SEQUENCE [LARGE SCALE GENOMIC DNA]</scope>
    <source>
        <strain evidence="4">ATCC 51119 / DSM 12145 / JCM 21818 / LMG 10337 / NBRC 100064 / NCIMB 13643</strain>
    </source>
</reference>
<dbReference type="RefSeq" id="WP_013633607.1">
    <property type="nucleotide sequence ID" value="NC_015177.1"/>
</dbReference>
<evidence type="ECO:0000313" key="3">
    <source>
        <dbReference type="EMBL" id="ADY53122.1"/>
    </source>
</evidence>
<reference evidence="4" key="2">
    <citation type="submission" date="2011-02" db="EMBL/GenBank/DDBJ databases">
        <title>The complete genome of Pedobacter saltans DSM 12145.</title>
        <authorList>
            <consortium name="US DOE Joint Genome Institute (JGI-PGF)"/>
            <person name="Lucas S."/>
            <person name="Copeland A."/>
            <person name="Lapidus A."/>
            <person name="Bruce D."/>
            <person name="Goodwin L."/>
            <person name="Pitluck S."/>
            <person name="Kyrpides N."/>
            <person name="Mavromatis K."/>
            <person name="Pagani I."/>
            <person name="Ivanova N."/>
            <person name="Ovchinnikova G."/>
            <person name="Lu M."/>
            <person name="Detter J.C."/>
            <person name="Han C."/>
            <person name="Land M."/>
            <person name="Hauser L."/>
            <person name="Markowitz V."/>
            <person name="Cheng J.-F."/>
            <person name="Hugenholtz P."/>
            <person name="Woyke T."/>
            <person name="Wu D."/>
            <person name="Tindall B."/>
            <person name="Pomrenke H.G."/>
            <person name="Brambilla E."/>
            <person name="Klenk H.-P."/>
            <person name="Eisen J.A."/>
        </authorList>
    </citation>
    <scope>NUCLEOTIDE SEQUENCE [LARGE SCALE GENOMIC DNA]</scope>
    <source>
        <strain evidence="4">ATCC 51119 / DSM 12145 / JCM 21818 / LMG 10337 / NBRC 100064 / NCIMB 13643</strain>
    </source>
</reference>
<dbReference type="eggNOG" id="COG2382">
    <property type="taxonomic scope" value="Bacteria"/>
</dbReference>
<dbReference type="HOGENOM" id="CLU_056093_0_0_10"/>
<dbReference type="InterPro" id="IPR036514">
    <property type="entry name" value="SGNH_hydro_sf"/>
</dbReference>
<protein>
    <recommendedName>
        <fullName evidence="2">Sialate O-acetylesterase domain-containing protein</fullName>
    </recommendedName>
</protein>
<dbReference type="InterPro" id="IPR005181">
    <property type="entry name" value="SASA"/>
</dbReference>
<keyword evidence="1" id="KW-0378">Hydrolase</keyword>
<dbReference type="Proteomes" id="UP000000310">
    <property type="component" value="Chromosome"/>
</dbReference>
<sequence>MKNKYLITLIIIAGATLNSFSQQVNKNFHIYLCFGQSNMEGHARVETDTNLPVNKRVKLLQAVSCEDLKREQGNWYDAIAPLVRCNTGLGPADYFGRAMANSLPDSVTIGIVNVAVGGCKIELFHKKYSESYINTAPDWMVSALKAYSNNPYQRLIEMAKIAQQSGVIKGILLHQGESNTGDTSWPQKVKDVYGDLIQDLNLNPSKVPLLAGEVVHAEQNGVCAGMNEIIGQLPGFIPNAHVISSKGCEAGADRLHFTAVGYKELGNRYASKMLTLLTN</sequence>
<dbReference type="EMBL" id="CP002545">
    <property type="protein sequence ID" value="ADY53122.1"/>
    <property type="molecule type" value="Genomic_DNA"/>
</dbReference>
<dbReference type="OrthoDB" id="9795554at2"/>
<gene>
    <name evidence="3" type="ordered locus">Pedsa_2578</name>
</gene>
<proteinExistence type="predicted"/>
<evidence type="ECO:0000259" key="2">
    <source>
        <dbReference type="Pfam" id="PF03629"/>
    </source>
</evidence>
<dbReference type="Gene3D" id="3.40.50.1110">
    <property type="entry name" value="SGNH hydrolase"/>
    <property type="match status" value="1"/>
</dbReference>
<name>F0S5F8_PSESL</name>
<dbReference type="KEGG" id="psn:Pedsa_2578"/>
<keyword evidence="4" id="KW-1185">Reference proteome</keyword>
<feature type="domain" description="Sialate O-acetylesterase" evidence="2">
    <location>
        <begin position="28"/>
        <end position="274"/>
    </location>
</feature>
<accession>F0S5F8</accession>
<evidence type="ECO:0000313" key="4">
    <source>
        <dbReference type="Proteomes" id="UP000000310"/>
    </source>
</evidence>
<organism evidence="3 4">
    <name type="scientific">Pseudopedobacter saltans (strain ATCC 51119 / DSM 12145 / JCM 21818 / CCUG 39354 / LMG 10337 / NBRC 100064 / NCIMB 13643)</name>
    <name type="common">Pedobacter saltans</name>
    <dbReference type="NCBI Taxonomy" id="762903"/>
    <lineage>
        <taxon>Bacteria</taxon>
        <taxon>Pseudomonadati</taxon>
        <taxon>Bacteroidota</taxon>
        <taxon>Sphingobacteriia</taxon>
        <taxon>Sphingobacteriales</taxon>
        <taxon>Sphingobacteriaceae</taxon>
        <taxon>Pseudopedobacter</taxon>
    </lineage>
</organism>
<dbReference type="PANTHER" id="PTHR31988">
    <property type="entry name" value="ESTERASE, PUTATIVE (DUF303)-RELATED"/>
    <property type="match status" value="1"/>
</dbReference>
<dbReference type="Pfam" id="PF03629">
    <property type="entry name" value="SASA"/>
    <property type="match status" value="1"/>
</dbReference>
<dbReference type="SUPFAM" id="SSF52266">
    <property type="entry name" value="SGNH hydrolase"/>
    <property type="match status" value="1"/>
</dbReference>
<dbReference type="PANTHER" id="PTHR31988:SF19">
    <property type="entry name" value="9-O-ACETYL-N-ACETYLNEURAMINIC ACID DEACETYLASE-RELATED"/>
    <property type="match status" value="1"/>
</dbReference>
<dbReference type="InterPro" id="IPR052940">
    <property type="entry name" value="Carb_Esterase_6"/>
</dbReference>
<dbReference type="STRING" id="762903.Pedsa_2578"/>
<dbReference type="AlphaFoldDB" id="F0S5F8"/>
<dbReference type="GO" id="GO:0016788">
    <property type="term" value="F:hydrolase activity, acting on ester bonds"/>
    <property type="evidence" value="ECO:0007669"/>
    <property type="project" value="UniProtKB-ARBA"/>
</dbReference>